<evidence type="ECO:0000256" key="4">
    <source>
        <dbReference type="ARBA" id="ARBA00022448"/>
    </source>
</evidence>
<evidence type="ECO:0000256" key="6">
    <source>
        <dbReference type="ARBA" id="ARBA00022692"/>
    </source>
</evidence>
<sequence length="230" mass="26228">MAHPSLLAFQVAASPLMAELLHFRDHVLMFVFLISTLVRYIMVAMVTAKFRDKLIVDSLENEIMWTIHPVVILIVIGLPSLRILYVMHEIYDPHLTIQAIGHRWFWSYEYTVYHDLGFDSYMIPTQDLSPGQFRLLEVDQRLVIAINSPLRVLISADDVLHSSAVPGLAVKVDAVRGRLYQTTFIVHRAGVYYAQCCEFCGGNHRFMAFVVVAGPLEHFEIWSSSMFADA</sequence>
<evidence type="ECO:0000256" key="17">
    <source>
        <dbReference type="RuleBase" id="RU000457"/>
    </source>
</evidence>
<comment type="cofactor">
    <cofactor evidence="17">
        <name>Cu cation</name>
        <dbReference type="ChEBI" id="CHEBI:23378"/>
    </cofactor>
    <text evidence="17">Binds a copper A center.</text>
</comment>
<dbReference type="SUPFAM" id="SSF49503">
    <property type="entry name" value="Cupredoxins"/>
    <property type="match status" value="1"/>
</dbReference>
<keyword evidence="14 17" id="KW-0496">Mitochondrion</keyword>
<dbReference type="AlphaFoldDB" id="A0A109WVJ8"/>
<keyword evidence="8 17" id="KW-0999">Mitochondrion inner membrane</keyword>
<accession>A0A109WVJ8</accession>
<keyword evidence="9" id="KW-0460">Magnesium</keyword>
<keyword evidence="6 17" id="KW-0812">Transmembrane</keyword>
<dbReference type="PANTHER" id="PTHR22888">
    <property type="entry name" value="CYTOCHROME C OXIDASE, SUBUNIT II"/>
    <property type="match status" value="1"/>
</dbReference>
<feature type="transmembrane region" description="Helical" evidence="18">
    <location>
        <begin position="28"/>
        <end position="51"/>
    </location>
</feature>
<gene>
    <name evidence="21" type="primary">COX2</name>
</gene>
<dbReference type="EMBL" id="KU159666">
    <property type="protein sequence ID" value="AMF83618.1"/>
    <property type="molecule type" value="Genomic_DNA"/>
</dbReference>
<dbReference type="InterPro" id="IPR036257">
    <property type="entry name" value="Cyt_c_oxidase_su2_TM_sf"/>
</dbReference>
<evidence type="ECO:0000256" key="13">
    <source>
        <dbReference type="ARBA" id="ARBA00023008"/>
    </source>
</evidence>
<keyword evidence="13 17" id="KW-0186">Copper</keyword>
<keyword evidence="5 17" id="KW-0679">Respiratory chain</keyword>
<evidence type="ECO:0000256" key="14">
    <source>
        <dbReference type="ARBA" id="ARBA00023128"/>
    </source>
</evidence>
<dbReference type="GO" id="GO:0042773">
    <property type="term" value="P:ATP synthesis coupled electron transport"/>
    <property type="evidence" value="ECO:0007669"/>
    <property type="project" value="TreeGrafter"/>
</dbReference>
<dbReference type="FunFam" id="1.10.287.90:FF:000001">
    <property type="entry name" value="Cytochrome c oxidase subunit 2"/>
    <property type="match status" value="1"/>
</dbReference>
<reference evidence="21" key="1">
    <citation type="submission" date="2015-11" db="EMBL/GenBank/DDBJ databases">
        <title>Selaroides leptolepis complete mitochondria sequence.</title>
        <authorList>
            <person name="Zhang H."/>
            <person name="Zeng D."/>
            <person name="Xu Y."/>
            <person name="Hang Y."/>
            <person name="Fang H."/>
            <person name="Xu L."/>
            <person name="Gong B."/>
        </authorList>
    </citation>
    <scope>NUCLEOTIDE SEQUENCE</scope>
    <source>
        <tissue evidence="21">Skeletal muscle</tissue>
    </source>
</reference>
<dbReference type="InterPro" id="IPR011759">
    <property type="entry name" value="Cyt_c_oxidase_su2_TM_dom"/>
</dbReference>
<proteinExistence type="inferred from homology"/>
<keyword evidence="12 18" id="KW-1133">Transmembrane helix</keyword>
<dbReference type="PROSITE" id="PS50857">
    <property type="entry name" value="COX2_CUA"/>
    <property type="match status" value="1"/>
</dbReference>
<organism evidence="21">
    <name type="scientific">Selaroides leptolepis</name>
    <name type="common">Yellowstripe scad</name>
    <name type="synonym">Caranx leptolepis</name>
    <dbReference type="NCBI Taxonomy" id="173311"/>
    <lineage>
        <taxon>Eukaryota</taxon>
        <taxon>Metazoa</taxon>
        <taxon>Chordata</taxon>
        <taxon>Craniata</taxon>
        <taxon>Vertebrata</taxon>
        <taxon>Euteleostomi</taxon>
        <taxon>Actinopterygii</taxon>
        <taxon>Neopterygii</taxon>
        <taxon>Teleostei</taxon>
        <taxon>Neoteleostei</taxon>
        <taxon>Acanthomorphata</taxon>
        <taxon>Carangaria</taxon>
        <taxon>Carangiformes</taxon>
        <taxon>Carangidae</taxon>
        <taxon>Selaroides</taxon>
    </lineage>
</organism>
<comment type="similarity">
    <text evidence="2 17">Belongs to the cytochrome c oxidase subunit 2 family.</text>
</comment>
<dbReference type="Pfam" id="PF02790">
    <property type="entry name" value="COX2_TM"/>
    <property type="match status" value="1"/>
</dbReference>
<feature type="domain" description="Cytochrome oxidase subunit II copper A binding" evidence="19">
    <location>
        <begin position="92"/>
        <end position="225"/>
    </location>
</feature>
<dbReference type="SUPFAM" id="SSF81464">
    <property type="entry name" value="Cytochrome c oxidase subunit II-like, transmembrane region"/>
    <property type="match status" value="1"/>
</dbReference>
<evidence type="ECO:0000256" key="16">
    <source>
        <dbReference type="ARBA" id="ARBA00049512"/>
    </source>
</evidence>
<dbReference type="Gene3D" id="2.60.40.420">
    <property type="entry name" value="Cupredoxins - blue copper proteins"/>
    <property type="match status" value="1"/>
</dbReference>
<name>A0A109WVJ8_SELLE</name>
<evidence type="ECO:0000259" key="19">
    <source>
        <dbReference type="PROSITE" id="PS50857"/>
    </source>
</evidence>
<feature type="transmembrane region" description="Helical" evidence="18">
    <location>
        <begin position="63"/>
        <end position="85"/>
    </location>
</feature>
<evidence type="ECO:0000256" key="10">
    <source>
        <dbReference type="ARBA" id="ARBA00022967"/>
    </source>
</evidence>
<evidence type="ECO:0000256" key="7">
    <source>
        <dbReference type="ARBA" id="ARBA00022723"/>
    </source>
</evidence>
<protein>
    <recommendedName>
        <fullName evidence="3 17">Cytochrome c oxidase subunit 2</fullName>
    </recommendedName>
</protein>
<dbReference type="Gene3D" id="1.10.287.90">
    <property type="match status" value="1"/>
</dbReference>
<dbReference type="InterPro" id="IPR045187">
    <property type="entry name" value="CcO_II"/>
</dbReference>
<evidence type="ECO:0000256" key="5">
    <source>
        <dbReference type="ARBA" id="ARBA00022660"/>
    </source>
</evidence>
<evidence type="ECO:0000256" key="15">
    <source>
        <dbReference type="ARBA" id="ARBA00023136"/>
    </source>
</evidence>
<dbReference type="PROSITE" id="PS00078">
    <property type="entry name" value="COX2"/>
    <property type="match status" value="1"/>
</dbReference>
<evidence type="ECO:0000256" key="3">
    <source>
        <dbReference type="ARBA" id="ARBA00015946"/>
    </source>
</evidence>
<dbReference type="PRINTS" id="PR01166">
    <property type="entry name" value="CYCOXIDASEII"/>
</dbReference>
<geneLocation type="mitochondrion" evidence="21"/>
<evidence type="ECO:0000259" key="20">
    <source>
        <dbReference type="PROSITE" id="PS50999"/>
    </source>
</evidence>
<dbReference type="GO" id="GO:0004129">
    <property type="term" value="F:cytochrome-c oxidase activity"/>
    <property type="evidence" value="ECO:0007669"/>
    <property type="project" value="UniProtKB-EC"/>
</dbReference>
<evidence type="ECO:0000256" key="2">
    <source>
        <dbReference type="ARBA" id="ARBA00007866"/>
    </source>
</evidence>
<evidence type="ECO:0000256" key="9">
    <source>
        <dbReference type="ARBA" id="ARBA00022842"/>
    </source>
</evidence>
<comment type="subcellular location">
    <subcellularLocation>
        <location evidence="1 17">Mitochondrion inner membrane</location>
        <topology evidence="1 17">Multi-pass membrane protein</topology>
    </subcellularLocation>
</comment>
<comment type="function">
    <text evidence="17">Component of the cytochrome c oxidase, the last enzyme in the mitochondrial electron transport chain which drives oxidative phosphorylation. The respiratory chain contains 3 multisubunit complexes succinate dehydrogenase (complex II, CII), ubiquinol-cytochrome c oxidoreductase (cytochrome b-c1 complex, complex III, CIII) and cytochrome c oxidase (complex IV, CIV), that cooperate to transfer electrons derived from NADH and succinate to molecular oxygen, creating an electrochemical gradient over the inner membrane that drives transmembrane transport and the ATP synthase. Cytochrome c oxidase is the component of the respiratory chain that catalyzes the reduction of oxygen to water. Electrons originating from reduced cytochrome c in the intermembrane space (IMS) are transferred via the dinuclear copper A center (CU(A)) of subunit 2 and heme A of subunit 1 to the active site in subunit 1, a binuclear center (BNC) formed by heme A3 and copper B (CU(B)). The BNC reduces molecular oxygen to 2 water molecules using 4 electrons from cytochrome c in the IMS and 4 protons from the mitochondrial matrix.</text>
</comment>
<dbReference type="Pfam" id="PF00116">
    <property type="entry name" value="COX2"/>
    <property type="match status" value="1"/>
</dbReference>
<evidence type="ECO:0000256" key="8">
    <source>
        <dbReference type="ARBA" id="ARBA00022792"/>
    </source>
</evidence>
<evidence type="ECO:0000313" key="21">
    <source>
        <dbReference type="EMBL" id="AMF83618.1"/>
    </source>
</evidence>
<dbReference type="InterPro" id="IPR008972">
    <property type="entry name" value="Cupredoxin"/>
</dbReference>
<dbReference type="InterPro" id="IPR001505">
    <property type="entry name" value="Copper_CuA"/>
</dbReference>
<evidence type="ECO:0000256" key="18">
    <source>
        <dbReference type="SAM" id="Phobius"/>
    </source>
</evidence>
<dbReference type="GO" id="GO:0005743">
    <property type="term" value="C:mitochondrial inner membrane"/>
    <property type="evidence" value="ECO:0007669"/>
    <property type="project" value="UniProtKB-SubCell"/>
</dbReference>
<dbReference type="PANTHER" id="PTHR22888:SF9">
    <property type="entry name" value="CYTOCHROME C OXIDASE SUBUNIT 2"/>
    <property type="match status" value="1"/>
</dbReference>
<evidence type="ECO:0000256" key="1">
    <source>
        <dbReference type="ARBA" id="ARBA00004448"/>
    </source>
</evidence>
<comment type="catalytic activity">
    <reaction evidence="16">
        <text>4 Fe(II)-[cytochrome c] + O2 + 8 H(+)(in) = 4 Fe(III)-[cytochrome c] + 2 H2O + 4 H(+)(out)</text>
        <dbReference type="Rhea" id="RHEA:11436"/>
        <dbReference type="Rhea" id="RHEA-COMP:10350"/>
        <dbReference type="Rhea" id="RHEA-COMP:14399"/>
        <dbReference type="ChEBI" id="CHEBI:15377"/>
        <dbReference type="ChEBI" id="CHEBI:15378"/>
        <dbReference type="ChEBI" id="CHEBI:15379"/>
        <dbReference type="ChEBI" id="CHEBI:29033"/>
        <dbReference type="ChEBI" id="CHEBI:29034"/>
        <dbReference type="EC" id="7.1.1.9"/>
    </reaction>
    <physiologicalReaction direction="left-to-right" evidence="16">
        <dbReference type="Rhea" id="RHEA:11437"/>
    </physiologicalReaction>
</comment>
<keyword evidence="15 17" id="KW-0472">Membrane</keyword>
<keyword evidence="4 17" id="KW-0813">Transport</keyword>
<keyword evidence="10" id="KW-1278">Translocase</keyword>
<dbReference type="InterPro" id="IPR002429">
    <property type="entry name" value="CcO_II-like_C"/>
</dbReference>
<keyword evidence="7 17" id="KW-0479">Metal-binding</keyword>
<feature type="domain" description="Cytochrome oxidase subunit II transmembrane region profile" evidence="20">
    <location>
        <begin position="1"/>
        <end position="91"/>
    </location>
</feature>
<evidence type="ECO:0000256" key="11">
    <source>
        <dbReference type="ARBA" id="ARBA00022982"/>
    </source>
</evidence>
<dbReference type="PROSITE" id="PS50999">
    <property type="entry name" value="COX2_TM"/>
    <property type="match status" value="1"/>
</dbReference>
<keyword evidence="11 17" id="KW-0249">Electron transport</keyword>
<dbReference type="GO" id="GO:0005507">
    <property type="term" value="F:copper ion binding"/>
    <property type="evidence" value="ECO:0007669"/>
    <property type="project" value="InterPro"/>
</dbReference>
<evidence type="ECO:0000256" key="12">
    <source>
        <dbReference type="ARBA" id="ARBA00022989"/>
    </source>
</evidence>